<proteinExistence type="predicted"/>
<feature type="region of interest" description="Disordered" evidence="4">
    <location>
        <begin position="312"/>
        <end position="338"/>
    </location>
</feature>
<dbReference type="PANTHER" id="PTHR43309:SF3">
    <property type="entry name" value="5-OXOPROLINASE SUBUNIT C"/>
    <property type="match status" value="1"/>
</dbReference>
<evidence type="ECO:0000256" key="1">
    <source>
        <dbReference type="ARBA" id="ARBA00022741"/>
    </source>
</evidence>
<dbReference type="InterPro" id="IPR029000">
    <property type="entry name" value="Cyclophilin-like_dom_sf"/>
</dbReference>
<feature type="compositionally biased region" description="Basic and acidic residues" evidence="4">
    <location>
        <begin position="466"/>
        <end position="475"/>
    </location>
</feature>
<dbReference type="Gene3D" id="2.40.100.10">
    <property type="entry name" value="Cyclophilin-like"/>
    <property type="match status" value="2"/>
</dbReference>
<dbReference type="SUPFAM" id="SSF160467">
    <property type="entry name" value="PH0987 N-terminal domain-like"/>
    <property type="match status" value="1"/>
</dbReference>
<accession>A0ABP6WX90</accession>
<dbReference type="InterPro" id="IPR003833">
    <property type="entry name" value="CT_C_D"/>
</dbReference>
<dbReference type="InterPro" id="IPR052708">
    <property type="entry name" value="PxpC"/>
</dbReference>
<dbReference type="InterPro" id="IPR003778">
    <property type="entry name" value="CT_A_B"/>
</dbReference>
<evidence type="ECO:0000256" key="3">
    <source>
        <dbReference type="ARBA" id="ARBA00022840"/>
    </source>
</evidence>
<evidence type="ECO:0000313" key="7">
    <source>
        <dbReference type="EMBL" id="GAA3557076.1"/>
    </source>
</evidence>
<dbReference type="Pfam" id="PF02682">
    <property type="entry name" value="CT_C_D"/>
    <property type="match status" value="1"/>
</dbReference>
<dbReference type="Pfam" id="PF02626">
    <property type="entry name" value="CT_A_B"/>
    <property type="match status" value="1"/>
</dbReference>
<evidence type="ECO:0000256" key="4">
    <source>
        <dbReference type="SAM" id="MobiDB-lite"/>
    </source>
</evidence>
<dbReference type="Proteomes" id="UP001500767">
    <property type="component" value="Unassembled WGS sequence"/>
</dbReference>
<evidence type="ECO:0000256" key="2">
    <source>
        <dbReference type="ARBA" id="ARBA00022801"/>
    </source>
</evidence>
<dbReference type="NCBIfam" id="TIGR00724">
    <property type="entry name" value="urea_amlyse_rel"/>
    <property type="match status" value="1"/>
</dbReference>
<protein>
    <submittedName>
        <fullName evidence="7">5-oxoprolinase/urea amidolyase family protein</fullName>
    </submittedName>
</protein>
<dbReference type="PANTHER" id="PTHR43309">
    <property type="entry name" value="5-OXOPROLINASE SUBUNIT C"/>
    <property type="match status" value="1"/>
</dbReference>
<organism evidence="7 8">
    <name type="scientific">Microlunatus spumicola</name>
    <dbReference type="NCBI Taxonomy" id="81499"/>
    <lineage>
        <taxon>Bacteria</taxon>
        <taxon>Bacillati</taxon>
        <taxon>Actinomycetota</taxon>
        <taxon>Actinomycetes</taxon>
        <taxon>Propionibacteriales</taxon>
        <taxon>Propionibacteriaceae</taxon>
        <taxon>Microlunatus</taxon>
    </lineage>
</organism>
<gene>
    <name evidence="7" type="ORF">GCM10022197_10320</name>
</gene>
<dbReference type="SUPFAM" id="SSF50891">
    <property type="entry name" value="Cyclophilin-like"/>
    <property type="match status" value="2"/>
</dbReference>
<comment type="caution">
    <text evidence="7">The sequence shown here is derived from an EMBL/GenBank/DDBJ whole genome shotgun (WGS) entry which is preliminary data.</text>
</comment>
<keyword evidence="8" id="KW-1185">Reference proteome</keyword>
<reference evidence="8" key="1">
    <citation type="journal article" date="2019" name="Int. J. Syst. Evol. Microbiol.">
        <title>The Global Catalogue of Microorganisms (GCM) 10K type strain sequencing project: providing services to taxonomists for standard genome sequencing and annotation.</title>
        <authorList>
            <consortium name="The Broad Institute Genomics Platform"/>
            <consortium name="The Broad Institute Genome Sequencing Center for Infectious Disease"/>
            <person name="Wu L."/>
            <person name="Ma J."/>
        </authorList>
    </citation>
    <scope>NUCLEOTIDE SEQUENCE [LARGE SCALE GENOMIC DNA]</scope>
    <source>
        <strain evidence="8">JCM 16540</strain>
    </source>
</reference>
<name>A0ABP6WX90_9ACTN</name>
<feature type="region of interest" description="Disordered" evidence="4">
    <location>
        <begin position="466"/>
        <end position="491"/>
    </location>
</feature>
<evidence type="ECO:0000259" key="5">
    <source>
        <dbReference type="SMART" id="SM00796"/>
    </source>
</evidence>
<feature type="domain" description="Carboxyltransferase" evidence="6">
    <location>
        <begin position="254"/>
        <end position="538"/>
    </location>
</feature>
<sequence length="538" mass="55504">MGEAALDVRRAGSDGLLAEVADLDEALALFASLRDRPPVGVRELVPAARTVLVRFDPARTSAEALAAELASRPRTGVAAIDGPVVEVPVLYDGEDLDEVARLCGLDAAEVVRRHTAHPWTVAFTGFAPGFGYLSGGDPALDVPRRTEPRTAIPAGSVGLAGRFSGIYPRASPGGWQLIGRTGLALWDLRRPEPALLAPGMRVQFVDAGPDALAVPGASGARQSADAAPGEAALEVLTPGPLTVVVDLGRPGRAAQGVARSGAVDRSSFRRANRLVGNPSATAALEVAVGGLRVRALRDLVVAVTGAPAPLTVVSPTGPAPDDSSGAASDETGHAAEGDRAFTLDRGAELRLGPPSRGMVSYLAVPGGVAGEPVLGSLSTDLLSGTGPAPLRAGDVVRVGRAREAAAAVDPEPGPLLPGPDEVTVVDVLLGPRDDWFTTEGLRTFLDQEWTVTPRSNRVGLRLEGEQPLERSRTDELPSEGTVPGSVQVPPNGQPVVFTADHPVTGGYPVVACVAGHDLDRVGQVPVGGRIRFRVTDRP</sequence>
<dbReference type="EMBL" id="BAAAYR010000001">
    <property type="protein sequence ID" value="GAA3557076.1"/>
    <property type="molecule type" value="Genomic_DNA"/>
</dbReference>
<evidence type="ECO:0000313" key="8">
    <source>
        <dbReference type="Proteomes" id="UP001500767"/>
    </source>
</evidence>
<keyword evidence="2" id="KW-0378">Hydrolase</keyword>
<keyword evidence="1" id="KW-0547">Nucleotide-binding</keyword>
<dbReference type="RefSeq" id="WP_344741314.1">
    <property type="nucleotide sequence ID" value="NZ_BAAAYR010000001.1"/>
</dbReference>
<evidence type="ECO:0000259" key="6">
    <source>
        <dbReference type="SMART" id="SM00797"/>
    </source>
</evidence>
<dbReference type="Gene3D" id="3.30.1360.40">
    <property type="match status" value="1"/>
</dbReference>
<feature type="domain" description="Carboxyltransferase" evidence="5">
    <location>
        <begin position="6"/>
        <end position="196"/>
    </location>
</feature>
<dbReference type="SMART" id="SM00796">
    <property type="entry name" value="AHS1"/>
    <property type="match status" value="1"/>
</dbReference>
<keyword evidence="3" id="KW-0067">ATP-binding</keyword>
<dbReference type="SMART" id="SM00797">
    <property type="entry name" value="AHS2"/>
    <property type="match status" value="1"/>
</dbReference>